<organism evidence="11 12">
    <name type="scientific">Desulfoscipio geothermicus DSM 3669</name>
    <dbReference type="NCBI Taxonomy" id="1121426"/>
    <lineage>
        <taxon>Bacteria</taxon>
        <taxon>Bacillati</taxon>
        <taxon>Bacillota</taxon>
        <taxon>Clostridia</taxon>
        <taxon>Eubacteriales</taxon>
        <taxon>Desulfallaceae</taxon>
        <taxon>Desulfoscipio</taxon>
    </lineage>
</organism>
<evidence type="ECO:0000313" key="11">
    <source>
        <dbReference type="EMBL" id="SFR09782.1"/>
    </source>
</evidence>
<dbReference type="InterPro" id="IPR057336">
    <property type="entry name" value="GerAC_N"/>
</dbReference>
<evidence type="ECO:0000256" key="6">
    <source>
        <dbReference type="ARBA" id="ARBA00023139"/>
    </source>
</evidence>
<evidence type="ECO:0000256" key="2">
    <source>
        <dbReference type="ARBA" id="ARBA00007886"/>
    </source>
</evidence>
<dbReference type="PANTHER" id="PTHR35789:SF1">
    <property type="entry name" value="SPORE GERMINATION PROTEIN B3"/>
    <property type="match status" value="1"/>
</dbReference>
<dbReference type="Pfam" id="PF05504">
    <property type="entry name" value="Spore_GerAC"/>
    <property type="match status" value="1"/>
</dbReference>
<dbReference type="EMBL" id="FOYM01000019">
    <property type="protein sequence ID" value="SFR09782.1"/>
    <property type="molecule type" value="Genomic_DNA"/>
</dbReference>
<dbReference type="Gene3D" id="3.30.300.210">
    <property type="entry name" value="Nutrient germinant receptor protein C, domain 3"/>
    <property type="match status" value="1"/>
</dbReference>
<keyword evidence="6" id="KW-0564">Palmitate</keyword>
<dbReference type="InterPro" id="IPR008844">
    <property type="entry name" value="Spore_GerAC-like"/>
</dbReference>
<feature type="signal peptide" evidence="8">
    <location>
        <begin position="1"/>
        <end position="22"/>
    </location>
</feature>
<dbReference type="Gene3D" id="6.20.190.10">
    <property type="entry name" value="Nutrient germinant receptor protein C, domain 1"/>
    <property type="match status" value="1"/>
</dbReference>
<dbReference type="Pfam" id="PF25198">
    <property type="entry name" value="Spore_GerAC_N"/>
    <property type="match status" value="1"/>
</dbReference>
<dbReference type="AlphaFoldDB" id="A0A1I6DWT4"/>
<proteinExistence type="inferred from homology"/>
<dbReference type="RefSeq" id="WP_092484533.1">
    <property type="nucleotide sequence ID" value="NZ_FOYM01000019.1"/>
</dbReference>
<feature type="chain" id="PRO_5038478789" evidence="8">
    <location>
        <begin position="23"/>
        <end position="404"/>
    </location>
</feature>
<keyword evidence="5" id="KW-0472">Membrane</keyword>
<keyword evidence="4 8" id="KW-0732">Signal</keyword>
<dbReference type="OrthoDB" id="9816067at2"/>
<evidence type="ECO:0000256" key="7">
    <source>
        <dbReference type="ARBA" id="ARBA00023288"/>
    </source>
</evidence>
<comment type="similarity">
    <text evidence="2">Belongs to the GerABKC lipoprotein family.</text>
</comment>
<name>A0A1I6DWT4_9FIRM</name>
<evidence type="ECO:0000256" key="1">
    <source>
        <dbReference type="ARBA" id="ARBA00004635"/>
    </source>
</evidence>
<sequence length="404" mass="43816">MKKTAFYALLFCSILLLPGCWNQVDIEERGIVAALGIDKAAEEGKLAVTVQIIKPGEIKAGGKGQGGGAAGGGEAVAVYTDTGYDLFDALRNLARQTGRKLYFPEMAVLVLGEALAREGVGSVMDFMVRDAEPSVRTWVLVARGQAKEVLKTPIPTEKVWGFGLGKMIKAIKAHSKAPAVNVLDFLKNVDSTTTCPVATGIQIVGVEKKPKQEAVTPSKRPVLGGAAVFKEYQMTGWLDEIQTRGMLWVKGEVKGGIVVVPSPQNENKMLALEIIRAASEIKPEISDGRITVTVKITEEGNIGEVKPDHIEIAKPGVIEAIEAGKREVIENEVWAAVTRAQELNADVFGFGEAVRRKYPREWPQYEKMWGELFPALDVQVKVDAKIRRTGMITNPEKPGESGVK</sequence>
<dbReference type="GO" id="GO:0016020">
    <property type="term" value="C:membrane"/>
    <property type="evidence" value="ECO:0007669"/>
    <property type="project" value="UniProtKB-SubCell"/>
</dbReference>
<dbReference type="NCBIfam" id="TIGR02887">
    <property type="entry name" value="spore_ger_x_C"/>
    <property type="match status" value="1"/>
</dbReference>
<keyword evidence="3" id="KW-0309">Germination</keyword>
<evidence type="ECO:0000259" key="10">
    <source>
        <dbReference type="Pfam" id="PF25198"/>
    </source>
</evidence>
<gene>
    <name evidence="11" type="ORF">SAMN05660706_11958</name>
</gene>
<evidence type="ECO:0000256" key="3">
    <source>
        <dbReference type="ARBA" id="ARBA00022544"/>
    </source>
</evidence>
<reference evidence="12" key="1">
    <citation type="submission" date="2016-10" db="EMBL/GenBank/DDBJ databases">
        <authorList>
            <person name="Varghese N."/>
            <person name="Submissions S."/>
        </authorList>
    </citation>
    <scope>NUCLEOTIDE SEQUENCE [LARGE SCALE GENOMIC DNA]</scope>
    <source>
        <strain evidence="12">DSM 3669</strain>
    </source>
</reference>
<evidence type="ECO:0000256" key="4">
    <source>
        <dbReference type="ARBA" id="ARBA00022729"/>
    </source>
</evidence>
<feature type="domain" description="Spore germination protein N-terminal" evidence="10">
    <location>
        <begin position="22"/>
        <end position="202"/>
    </location>
</feature>
<keyword evidence="12" id="KW-1185">Reference proteome</keyword>
<evidence type="ECO:0000259" key="9">
    <source>
        <dbReference type="Pfam" id="PF05504"/>
    </source>
</evidence>
<dbReference type="PANTHER" id="PTHR35789">
    <property type="entry name" value="SPORE GERMINATION PROTEIN B3"/>
    <property type="match status" value="1"/>
</dbReference>
<protein>
    <submittedName>
        <fullName evidence="11">Spore germination protein KC</fullName>
    </submittedName>
</protein>
<evidence type="ECO:0000256" key="5">
    <source>
        <dbReference type="ARBA" id="ARBA00023136"/>
    </source>
</evidence>
<dbReference type="InterPro" id="IPR046953">
    <property type="entry name" value="Spore_GerAC-like_C"/>
</dbReference>
<evidence type="ECO:0000256" key="8">
    <source>
        <dbReference type="SAM" id="SignalP"/>
    </source>
</evidence>
<evidence type="ECO:0000313" key="12">
    <source>
        <dbReference type="Proteomes" id="UP000199584"/>
    </source>
</evidence>
<dbReference type="STRING" id="39060.SAMN05660706_11958"/>
<dbReference type="GO" id="GO:0009847">
    <property type="term" value="P:spore germination"/>
    <property type="evidence" value="ECO:0007669"/>
    <property type="project" value="InterPro"/>
</dbReference>
<comment type="subcellular location">
    <subcellularLocation>
        <location evidence="1">Membrane</location>
        <topology evidence="1">Lipid-anchor</topology>
    </subcellularLocation>
</comment>
<dbReference type="Proteomes" id="UP000199584">
    <property type="component" value="Unassembled WGS sequence"/>
</dbReference>
<dbReference type="InterPro" id="IPR038501">
    <property type="entry name" value="Spore_GerAC_C_sf"/>
</dbReference>
<feature type="domain" description="Spore germination GerAC-like C-terminal" evidence="9">
    <location>
        <begin position="225"/>
        <end position="390"/>
    </location>
</feature>
<accession>A0A1I6DWT4</accession>
<keyword evidence="7" id="KW-0449">Lipoprotein</keyword>